<evidence type="ECO:0000313" key="3">
    <source>
        <dbReference type="Proteomes" id="UP001219525"/>
    </source>
</evidence>
<accession>A0AAD6Y1A2</accession>
<dbReference type="Pfam" id="PF12937">
    <property type="entry name" value="F-box-like"/>
    <property type="match status" value="1"/>
</dbReference>
<sequence length="76" mass="8566">MGPIPVERPPDEVMASIFKEAADYPLAFNELHSALAISRVNSRWRTIALSNPALWTTIRVSERRSLNTAAVFLRRS</sequence>
<feature type="domain" description="F-box" evidence="1">
    <location>
        <begin position="10"/>
        <end position="59"/>
    </location>
</feature>
<name>A0AAD6Y1A2_9AGAR</name>
<dbReference type="InterPro" id="IPR036047">
    <property type="entry name" value="F-box-like_dom_sf"/>
</dbReference>
<dbReference type="InterPro" id="IPR001810">
    <property type="entry name" value="F-box_dom"/>
</dbReference>
<evidence type="ECO:0000259" key="1">
    <source>
        <dbReference type="Pfam" id="PF12937"/>
    </source>
</evidence>
<gene>
    <name evidence="2" type="ORF">GGX14DRAFT_378012</name>
</gene>
<feature type="non-terminal residue" evidence="2">
    <location>
        <position position="76"/>
    </location>
</feature>
<dbReference type="Proteomes" id="UP001219525">
    <property type="component" value="Unassembled WGS sequence"/>
</dbReference>
<keyword evidence="3" id="KW-1185">Reference proteome</keyword>
<protein>
    <recommendedName>
        <fullName evidence="1">F-box domain-containing protein</fullName>
    </recommendedName>
</protein>
<evidence type="ECO:0000313" key="2">
    <source>
        <dbReference type="EMBL" id="KAJ7194402.1"/>
    </source>
</evidence>
<reference evidence="2" key="1">
    <citation type="submission" date="2023-03" db="EMBL/GenBank/DDBJ databases">
        <title>Massive genome expansion in bonnet fungi (Mycena s.s.) driven by repeated elements and novel gene families across ecological guilds.</title>
        <authorList>
            <consortium name="Lawrence Berkeley National Laboratory"/>
            <person name="Harder C.B."/>
            <person name="Miyauchi S."/>
            <person name="Viragh M."/>
            <person name="Kuo A."/>
            <person name="Thoen E."/>
            <person name="Andreopoulos B."/>
            <person name="Lu D."/>
            <person name="Skrede I."/>
            <person name="Drula E."/>
            <person name="Henrissat B."/>
            <person name="Morin E."/>
            <person name="Kohler A."/>
            <person name="Barry K."/>
            <person name="LaButti K."/>
            <person name="Morin E."/>
            <person name="Salamov A."/>
            <person name="Lipzen A."/>
            <person name="Mereny Z."/>
            <person name="Hegedus B."/>
            <person name="Baldrian P."/>
            <person name="Stursova M."/>
            <person name="Weitz H."/>
            <person name="Taylor A."/>
            <person name="Grigoriev I.V."/>
            <person name="Nagy L.G."/>
            <person name="Martin F."/>
            <person name="Kauserud H."/>
        </authorList>
    </citation>
    <scope>NUCLEOTIDE SEQUENCE</scope>
    <source>
        <strain evidence="2">9144</strain>
    </source>
</reference>
<dbReference type="AlphaFoldDB" id="A0AAD6Y1A2"/>
<dbReference type="SUPFAM" id="SSF81383">
    <property type="entry name" value="F-box domain"/>
    <property type="match status" value="1"/>
</dbReference>
<comment type="caution">
    <text evidence="2">The sequence shown here is derived from an EMBL/GenBank/DDBJ whole genome shotgun (WGS) entry which is preliminary data.</text>
</comment>
<dbReference type="EMBL" id="JARJCW010000098">
    <property type="protein sequence ID" value="KAJ7194402.1"/>
    <property type="molecule type" value="Genomic_DNA"/>
</dbReference>
<organism evidence="2 3">
    <name type="scientific">Mycena pura</name>
    <dbReference type="NCBI Taxonomy" id="153505"/>
    <lineage>
        <taxon>Eukaryota</taxon>
        <taxon>Fungi</taxon>
        <taxon>Dikarya</taxon>
        <taxon>Basidiomycota</taxon>
        <taxon>Agaricomycotina</taxon>
        <taxon>Agaricomycetes</taxon>
        <taxon>Agaricomycetidae</taxon>
        <taxon>Agaricales</taxon>
        <taxon>Marasmiineae</taxon>
        <taxon>Mycenaceae</taxon>
        <taxon>Mycena</taxon>
    </lineage>
</organism>
<dbReference type="Gene3D" id="1.20.1280.50">
    <property type="match status" value="1"/>
</dbReference>
<proteinExistence type="predicted"/>